<dbReference type="PANTHER" id="PTHR33297">
    <property type="entry name" value="AMASTIN-LIKE SURFACE PROTEIN-LIKE PROTEIN-RELATED"/>
    <property type="match status" value="1"/>
</dbReference>
<comment type="caution">
    <text evidence="2">The sequence shown here is derived from an EMBL/GenBank/DDBJ whole genome shotgun (WGS) entry which is preliminary data.</text>
</comment>
<gene>
    <name evidence="2" type="ORF">Tco025E_06487</name>
</gene>
<evidence type="ECO:0000256" key="1">
    <source>
        <dbReference type="SAM" id="Phobius"/>
    </source>
</evidence>
<dbReference type="GeneID" id="40320098"/>
<keyword evidence="3" id="KW-1185">Reference proteome</keyword>
<keyword evidence="1" id="KW-0472">Membrane</keyword>
<dbReference type="InterPro" id="IPR009944">
    <property type="entry name" value="Amastin"/>
</dbReference>
<reference evidence="2 3" key="1">
    <citation type="journal article" date="2018" name="BMC Genomics">
        <title>Genomic comparison of Trypanosoma conorhini and Trypanosoma rangeli to Trypanosoma cruzi strains of high and low virulence.</title>
        <authorList>
            <person name="Bradwell K.R."/>
            <person name="Koparde V.N."/>
            <person name="Matveyev A.V."/>
            <person name="Serrano M.G."/>
            <person name="Alves J.M."/>
            <person name="Parikh H."/>
            <person name="Huang B."/>
            <person name="Lee V."/>
            <person name="Espinosa-Alvarez O."/>
            <person name="Ortiz P.A."/>
            <person name="Costa-Martins A.G."/>
            <person name="Teixeira M.M."/>
            <person name="Buck G.A."/>
        </authorList>
    </citation>
    <scope>NUCLEOTIDE SEQUENCE [LARGE SCALE GENOMIC DNA]</scope>
    <source>
        <strain evidence="2 3">025E</strain>
    </source>
</reference>
<proteinExistence type="predicted"/>
<evidence type="ECO:0008006" key="4">
    <source>
        <dbReference type="Google" id="ProtNLM"/>
    </source>
</evidence>
<protein>
    <recommendedName>
        <fullName evidence="4">Amastin</fullName>
    </recommendedName>
</protein>
<dbReference type="EMBL" id="MKKU01000443">
    <property type="protein sequence ID" value="RNF12218.1"/>
    <property type="molecule type" value="Genomic_DNA"/>
</dbReference>
<feature type="transmembrane region" description="Helical" evidence="1">
    <location>
        <begin position="160"/>
        <end position="182"/>
    </location>
</feature>
<dbReference type="RefSeq" id="XP_029226512.1">
    <property type="nucleotide sequence ID" value="XM_029373364.1"/>
</dbReference>
<dbReference type="AlphaFoldDB" id="A0A3R7RSW7"/>
<keyword evidence="1" id="KW-1133">Transmembrane helix</keyword>
<evidence type="ECO:0000313" key="2">
    <source>
        <dbReference type="EMBL" id="RNF12218.1"/>
    </source>
</evidence>
<keyword evidence="1" id="KW-0812">Transmembrane</keyword>
<feature type="transmembrane region" description="Helical" evidence="1">
    <location>
        <begin position="84"/>
        <end position="109"/>
    </location>
</feature>
<dbReference type="OrthoDB" id="252629at2759"/>
<name>A0A3R7RSW7_9TRYP</name>
<sequence length="190" mass="20659">MMFPSTITINRKGGSADLAAALVAAIVVFLFVLSGTAETPLYTLKTMEGSKYRLSLWSGEICTVKGGCLTQKLPPTEWCRQRRVAFTALQTLSIVALVGSLALVVSLLLELLAAKVYRVDLLFFASAVATWLLLLVEWAMMVGVFHGPVCANPSFNELNYQLGASFALFLMAWVFLSVLLVYGHWASVCG</sequence>
<organism evidence="2 3">
    <name type="scientific">Trypanosoma conorhini</name>
    <dbReference type="NCBI Taxonomy" id="83891"/>
    <lineage>
        <taxon>Eukaryota</taxon>
        <taxon>Discoba</taxon>
        <taxon>Euglenozoa</taxon>
        <taxon>Kinetoplastea</taxon>
        <taxon>Metakinetoplastina</taxon>
        <taxon>Trypanosomatida</taxon>
        <taxon>Trypanosomatidae</taxon>
        <taxon>Trypanosoma</taxon>
    </lineage>
</organism>
<accession>A0A3R7RSW7</accession>
<dbReference type="PANTHER" id="PTHR33297:SF4">
    <property type="entry name" value="AMASTIN"/>
    <property type="match status" value="1"/>
</dbReference>
<evidence type="ECO:0000313" key="3">
    <source>
        <dbReference type="Proteomes" id="UP000284403"/>
    </source>
</evidence>
<dbReference type="Proteomes" id="UP000284403">
    <property type="component" value="Unassembled WGS sequence"/>
</dbReference>
<dbReference type="Pfam" id="PF07344">
    <property type="entry name" value="Amastin"/>
    <property type="match status" value="1"/>
</dbReference>
<feature type="transmembrane region" description="Helical" evidence="1">
    <location>
        <begin position="121"/>
        <end position="140"/>
    </location>
</feature>